<evidence type="ECO:0008006" key="6">
    <source>
        <dbReference type="Google" id="ProtNLM"/>
    </source>
</evidence>
<dbReference type="AlphaFoldDB" id="A0A3M4JSG9"/>
<comment type="caution">
    <text evidence="3">The sequence shown here is derived from an EMBL/GenBank/DDBJ whole genome shotgun (WGS) entry which is preliminary data.</text>
</comment>
<evidence type="ECO:0000313" key="3">
    <source>
        <dbReference type="EMBL" id="RMQ19854.1"/>
    </source>
</evidence>
<evidence type="ECO:0000313" key="4">
    <source>
        <dbReference type="Proteomes" id="UP000267908"/>
    </source>
</evidence>
<dbReference type="Proteomes" id="UP000267908">
    <property type="component" value="Unassembled WGS sequence"/>
</dbReference>
<dbReference type="EMBL" id="RBRA01000261">
    <property type="protein sequence ID" value="RMQ19854.1"/>
    <property type="molecule type" value="Genomic_DNA"/>
</dbReference>
<evidence type="ECO:0000313" key="2">
    <source>
        <dbReference type="EMBL" id="RMP10258.1"/>
    </source>
</evidence>
<accession>A0A3M4JSG9</accession>
<dbReference type="Proteomes" id="UP000269044">
    <property type="component" value="Unassembled WGS sequence"/>
</dbReference>
<evidence type="ECO:0000313" key="5">
    <source>
        <dbReference type="Proteomes" id="UP000269044"/>
    </source>
</evidence>
<gene>
    <name evidence="3" type="ORF">ALQ08_04287</name>
    <name evidence="2" type="ORF">ALQ28_01884</name>
</gene>
<organism evidence="3 5">
    <name type="scientific">Pseudomonas syringae pv. delphinii</name>
    <dbReference type="NCBI Taxonomy" id="192088"/>
    <lineage>
        <taxon>Bacteria</taxon>
        <taxon>Pseudomonadati</taxon>
        <taxon>Pseudomonadota</taxon>
        <taxon>Gammaproteobacteria</taxon>
        <taxon>Pseudomonadales</taxon>
        <taxon>Pseudomonadaceae</taxon>
        <taxon>Pseudomonas</taxon>
    </lineage>
</organism>
<protein>
    <recommendedName>
        <fullName evidence="6">DNA recombination protein RmuC</fullName>
    </recommendedName>
</protein>
<name>A0A3M4JSG9_9PSED</name>
<reference evidence="4 5" key="1">
    <citation type="submission" date="2018-08" db="EMBL/GenBank/DDBJ databases">
        <title>Recombination of ecologically and evolutionarily significant loci maintains genetic cohesion in the Pseudomonas syringae species complex.</title>
        <authorList>
            <person name="Dillon M."/>
            <person name="Thakur S."/>
            <person name="Almeida R.N.D."/>
            <person name="Weir B.S."/>
            <person name="Guttman D.S."/>
        </authorList>
    </citation>
    <scope>NUCLEOTIDE SEQUENCE [LARGE SCALE GENOMIC DNA]</scope>
    <source>
        <strain evidence="3 5">ICMP 13052</strain>
        <strain evidence="2 4">ICMP 4330</strain>
    </source>
</reference>
<feature type="region of interest" description="Disordered" evidence="1">
    <location>
        <begin position="60"/>
        <end position="91"/>
    </location>
</feature>
<dbReference type="EMBL" id="RBQG01000244">
    <property type="protein sequence ID" value="RMP10258.1"/>
    <property type="molecule type" value="Genomic_DNA"/>
</dbReference>
<proteinExistence type="predicted"/>
<evidence type="ECO:0000256" key="1">
    <source>
        <dbReference type="SAM" id="MobiDB-lite"/>
    </source>
</evidence>
<sequence length="91" mass="9619">MGGRMTVESADKLGNQIATVQKSYTESINTLKGDHGSLTKTVDKFVALGVTVSKRLPASAVGDDEEMESELATLPVESAANTDLAPEKRIP</sequence>